<gene>
    <name evidence="2" type="ORF">g.2018</name>
</gene>
<evidence type="ECO:0000256" key="1">
    <source>
        <dbReference type="SAM" id="SignalP"/>
    </source>
</evidence>
<name>A0A1B6EF50_9HEMI</name>
<feature type="signal peptide" evidence="1">
    <location>
        <begin position="1"/>
        <end position="17"/>
    </location>
</feature>
<organism evidence="2">
    <name type="scientific">Clastoptera arizonana</name>
    <name type="common">Arizona spittle bug</name>
    <dbReference type="NCBI Taxonomy" id="38151"/>
    <lineage>
        <taxon>Eukaryota</taxon>
        <taxon>Metazoa</taxon>
        <taxon>Ecdysozoa</taxon>
        <taxon>Arthropoda</taxon>
        <taxon>Hexapoda</taxon>
        <taxon>Insecta</taxon>
        <taxon>Pterygota</taxon>
        <taxon>Neoptera</taxon>
        <taxon>Paraneoptera</taxon>
        <taxon>Hemiptera</taxon>
        <taxon>Auchenorrhyncha</taxon>
        <taxon>Cercopoidea</taxon>
        <taxon>Clastopteridae</taxon>
        <taxon>Clastoptera</taxon>
    </lineage>
</organism>
<feature type="chain" id="PRO_5008582057" evidence="1">
    <location>
        <begin position="18"/>
        <end position="141"/>
    </location>
</feature>
<proteinExistence type="predicted"/>
<sequence length="141" mass="16477">MDKTSLFLIVVLALTIANEEEIAKEFYKLLFASETIFHESHPIIQNNNTTPEVKLQHLDKIFAAEMVVMDYVNSVWNASMFQDTKLDMYNDFLKIRSMADTYREKAPLIPNINTKIDLIQDVLLELKMFTPTMEGEFKYPY</sequence>
<dbReference type="AlphaFoldDB" id="A0A1B6EF50"/>
<protein>
    <submittedName>
        <fullName evidence="2">Uncharacterized protein</fullName>
    </submittedName>
</protein>
<accession>A0A1B6EF50</accession>
<evidence type="ECO:0000313" key="2">
    <source>
        <dbReference type="EMBL" id="JAS36511.1"/>
    </source>
</evidence>
<dbReference type="EMBL" id="GEDC01000787">
    <property type="protein sequence ID" value="JAS36511.1"/>
    <property type="molecule type" value="Transcribed_RNA"/>
</dbReference>
<keyword evidence="1" id="KW-0732">Signal</keyword>
<reference evidence="2" key="1">
    <citation type="submission" date="2015-12" db="EMBL/GenBank/DDBJ databases">
        <title>De novo transcriptome assembly of four potential Pierce s Disease insect vectors from Arizona vineyards.</title>
        <authorList>
            <person name="Tassone E.E."/>
        </authorList>
    </citation>
    <scope>NUCLEOTIDE SEQUENCE</scope>
</reference>